<dbReference type="AlphaFoldDB" id="A0A8T4H1P5"/>
<organism evidence="2 3">
    <name type="scientific">Halolamina salifodinae</name>
    <dbReference type="NCBI Taxonomy" id="1202767"/>
    <lineage>
        <taxon>Archaea</taxon>
        <taxon>Methanobacteriati</taxon>
        <taxon>Methanobacteriota</taxon>
        <taxon>Stenosarchaea group</taxon>
        <taxon>Halobacteria</taxon>
        <taxon>Halobacteriales</taxon>
        <taxon>Haloferacaceae</taxon>
    </lineage>
</organism>
<protein>
    <submittedName>
        <fullName evidence="2">Uncharacterized protein</fullName>
    </submittedName>
</protein>
<keyword evidence="1" id="KW-1133">Transmembrane helix</keyword>
<sequence length="157" mass="16564">MEDAFNQVVTVAVMLLVGVFVVASIFSTLPATSVVAVSGESVTIDYGNTTTVDDTTGESYYDNETITYSGANLTEGTDYEWYPSNQSVRWYNSTNTDDGATAEIDYAYDAKPEMARNSIGTIGSAFTLGAVAIIVLVASLILGLVGGFGGGGRRGRR</sequence>
<comment type="caution">
    <text evidence="2">The sequence shown here is derived from an EMBL/GenBank/DDBJ whole genome shotgun (WGS) entry which is preliminary data.</text>
</comment>
<evidence type="ECO:0000313" key="3">
    <source>
        <dbReference type="Proteomes" id="UP000823736"/>
    </source>
</evidence>
<feature type="transmembrane region" description="Helical" evidence="1">
    <location>
        <begin position="7"/>
        <end position="26"/>
    </location>
</feature>
<reference evidence="2" key="1">
    <citation type="submission" date="2021-03" db="EMBL/GenBank/DDBJ databases">
        <title>Genomic Encyclopedia of Type Strains, Phase IV (KMG-IV): sequencing the most valuable type-strain genomes for metagenomic binning, comparative biology and taxonomic classification.</title>
        <authorList>
            <person name="Goeker M."/>
        </authorList>
    </citation>
    <scope>NUCLEOTIDE SEQUENCE</scope>
    <source>
        <strain evidence="2">DSM 26232</strain>
    </source>
</reference>
<gene>
    <name evidence="2" type="ORF">J2753_001736</name>
</gene>
<keyword evidence="1" id="KW-0472">Membrane</keyword>
<accession>A0A8T4H1P5</accession>
<keyword evidence="1" id="KW-0812">Transmembrane</keyword>
<dbReference type="EMBL" id="JAGGLC010000003">
    <property type="protein sequence ID" value="MBP1987238.1"/>
    <property type="molecule type" value="Genomic_DNA"/>
</dbReference>
<proteinExistence type="predicted"/>
<keyword evidence="3" id="KW-1185">Reference proteome</keyword>
<feature type="transmembrane region" description="Helical" evidence="1">
    <location>
        <begin position="122"/>
        <end position="148"/>
    </location>
</feature>
<dbReference type="Proteomes" id="UP000823736">
    <property type="component" value="Unassembled WGS sequence"/>
</dbReference>
<dbReference type="RefSeq" id="WP_321168798.1">
    <property type="nucleotide sequence ID" value="NZ_JAGGLC010000003.1"/>
</dbReference>
<evidence type="ECO:0000313" key="2">
    <source>
        <dbReference type="EMBL" id="MBP1987238.1"/>
    </source>
</evidence>
<evidence type="ECO:0000256" key="1">
    <source>
        <dbReference type="SAM" id="Phobius"/>
    </source>
</evidence>
<name>A0A8T4H1P5_9EURY</name>